<accession>A0A2I5HQS6</accession>
<organism evidence="1 2">
    <name type="scientific">Salmonella diarizonae</name>
    <dbReference type="NCBI Taxonomy" id="59204"/>
    <lineage>
        <taxon>Bacteria</taxon>
        <taxon>Pseudomonadati</taxon>
        <taxon>Pseudomonadota</taxon>
        <taxon>Gammaproteobacteria</taxon>
        <taxon>Enterobacterales</taxon>
        <taxon>Enterobacteriaceae</taxon>
        <taxon>Salmonella</taxon>
    </lineage>
</organism>
<dbReference type="EMBL" id="CP023345">
    <property type="protein sequence ID" value="ATW57611.1"/>
    <property type="molecule type" value="Genomic_DNA"/>
</dbReference>
<dbReference type="AlphaFoldDB" id="A0A2I5HQS6"/>
<evidence type="ECO:0000313" key="1">
    <source>
        <dbReference type="EMBL" id="ATW57611.1"/>
    </source>
</evidence>
<protein>
    <submittedName>
        <fullName evidence="1">Uncharacterized protein</fullName>
    </submittedName>
</protein>
<evidence type="ECO:0000313" key="2">
    <source>
        <dbReference type="Proteomes" id="UP000230639"/>
    </source>
</evidence>
<dbReference type="Proteomes" id="UP000230639">
    <property type="component" value="Chromosome"/>
</dbReference>
<sequence>MPWRDHVNPDGEVVSCRDNVIITGCRRLFVHPLWMFIMAFDVYSRPTEAAIDCYVYGCAEAV</sequence>
<gene>
    <name evidence="1" type="ORF">CNQ75_14095</name>
</gene>
<proteinExistence type="predicted"/>
<name>A0A2I5HQS6_SALDZ</name>
<reference evidence="1 2" key="1">
    <citation type="submission" date="2017-09" db="EMBL/GenBank/DDBJ databases">
        <title>Complete genome of Salmonella enterica subsp. diarizonae isolated from stool of a patient with bacterial enteropathy.</title>
        <authorList>
            <person name="Zhou J."/>
            <person name="Chen Q."/>
            <person name="Guo L."/>
            <person name="Fan J."/>
        </authorList>
    </citation>
    <scope>NUCLEOTIDE SEQUENCE [LARGE SCALE GENOMIC DNA]</scope>
    <source>
        <strain evidence="1 2">HZS154</strain>
    </source>
</reference>